<name>A0A518IMM7_9BACT</name>
<gene>
    <name evidence="1" type="ORF">Mal33_02870</name>
</gene>
<evidence type="ECO:0000313" key="2">
    <source>
        <dbReference type="Proteomes" id="UP000316770"/>
    </source>
</evidence>
<reference evidence="1 2" key="1">
    <citation type="submission" date="2019-02" db="EMBL/GenBank/DDBJ databases">
        <title>Deep-cultivation of Planctomycetes and their phenomic and genomic characterization uncovers novel biology.</title>
        <authorList>
            <person name="Wiegand S."/>
            <person name="Jogler M."/>
            <person name="Boedeker C."/>
            <person name="Pinto D."/>
            <person name="Vollmers J."/>
            <person name="Rivas-Marin E."/>
            <person name="Kohn T."/>
            <person name="Peeters S.H."/>
            <person name="Heuer A."/>
            <person name="Rast P."/>
            <person name="Oberbeckmann S."/>
            <person name="Bunk B."/>
            <person name="Jeske O."/>
            <person name="Meyerdierks A."/>
            <person name="Storesund J.E."/>
            <person name="Kallscheuer N."/>
            <person name="Luecker S."/>
            <person name="Lage O.M."/>
            <person name="Pohl T."/>
            <person name="Merkel B.J."/>
            <person name="Hornburger P."/>
            <person name="Mueller R.-W."/>
            <person name="Bruemmer F."/>
            <person name="Labrenz M."/>
            <person name="Spormann A.M."/>
            <person name="Op den Camp H."/>
            <person name="Overmann J."/>
            <person name="Amann R."/>
            <person name="Jetten M.S.M."/>
            <person name="Mascher T."/>
            <person name="Medema M.H."/>
            <person name="Devos D.P."/>
            <person name="Kaster A.-K."/>
            <person name="Ovreas L."/>
            <person name="Rohde M."/>
            <person name="Galperin M.Y."/>
            <person name="Jogler C."/>
        </authorList>
    </citation>
    <scope>NUCLEOTIDE SEQUENCE [LARGE SCALE GENOMIC DNA]</scope>
    <source>
        <strain evidence="1 2">Mal33</strain>
    </source>
</reference>
<protein>
    <submittedName>
        <fullName evidence="1">Uncharacterized protein</fullName>
    </submittedName>
</protein>
<accession>A0A518IMM7</accession>
<organism evidence="1 2">
    <name type="scientific">Rosistilla oblonga</name>
    <dbReference type="NCBI Taxonomy" id="2527990"/>
    <lineage>
        <taxon>Bacteria</taxon>
        <taxon>Pseudomonadati</taxon>
        <taxon>Planctomycetota</taxon>
        <taxon>Planctomycetia</taxon>
        <taxon>Pirellulales</taxon>
        <taxon>Pirellulaceae</taxon>
        <taxon>Rosistilla</taxon>
    </lineage>
</organism>
<evidence type="ECO:0000313" key="1">
    <source>
        <dbReference type="EMBL" id="QDV54334.1"/>
    </source>
</evidence>
<dbReference type="EMBL" id="CP036318">
    <property type="protein sequence ID" value="QDV54334.1"/>
    <property type="molecule type" value="Genomic_DNA"/>
</dbReference>
<proteinExistence type="predicted"/>
<sequence>MQLPFRLCLSCVLDRIAAAGPTVLGLGAAYNWLRRYFTLFSSVNTRFVHTLMVNDWRELWKVI</sequence>
<keyword evidence="2" id="KW-1185">Reference proteome</keyword>
<dbReference type="AlphaFoldDB" id="A0A518IMM7"/>
<dbReference type="Proteomes" id="UP000316770">
    <property type="component" value="Chromosome"/>
</dbReference>